<proteinExistence type="predicted"/>
<name>A0ACB0KW75_TRIPR</name>
<reference evidence="1" key="1">
    <citation type="submission" date="2023-10" db="EMBL/GenBank/DDBJ databases">
        <authorList>
            <person name="Rodriguez Cubillos JULIANA M."/>
            <person name="De Vega J."/>
        </authorList>
    </citation>
    <scope>NUCLEOTIDE SEQUENCE</scope>
</reference>
<comment type="caution">
    <text evidence="1">The sequence shown here is derived from an EMBL/GenBank/DDBJ whole genome shotgun (WGS) entry which is preliminary data.</text>
</comment>
<protein>
    <submittedName>
        <fullName evidence="1">Uncharacterized protein</fullName>
    </submittedName>
</protein>
<keyword evidence="2" id="KW-1185">Reference proteome</keyword>
<dbReference type="EMBL" id="CASHSV030000311">
    <property type="protein sequence ID" value="CAJ2660138.1"/>
    <property type="molecule type" value="Genomic_DNA"/>
</dbReference>
<organism evidence="1 2">
    <name type="scientific">Trifolium pratense</name>
    <name type="common">Red clover</name>
    <dbReference type="NCBI Taxonomy" id="57577"/>
    <lineage>
        <taxon>Eukaryota</taxon>
        <taxon>Viridiplantae</taxon>
        <taxon>Streptophyta</taxon>
        <taxon>Embryophyta</taxon>
        <taxon>Tracheophyta</taxon>
        <taxon>Spermatophyta</taxon>
        <taxon>Magnoliopsida</taxon>
        <taxon>eudicotyledons</taxon>
        <taxon>Gunneridae</taxon>
        <taxon>Pentapetalae</taxon>
        <taxon>rosids</taxon>
        <taxon>fabids</taxon>
        <taxon>Fabales</taxon>
        <taxon>Fabaceae</taxon>
        <taxon>Papilionoideae</taxon>
        <taxon>50 kb inversion clade</taxon>
        <taxon>NPAAA clade</taxon>
        <taxon>Hologalegina</taxon>
        <taxon>IRL clade</taxon>
        <taxon>Trifolieae</taxon>
        <taxon>Trifolium</taxon>
    </lineage>
</organism>
<dbReference type="Proteomes" id="UP001177021">
    <property type="component" value="Unassembled WGS sequence"/>
</dbReference>
<accession>A0ACB0KW75</accession>
<sequence>MNLENESTTNSHANTKANPYTHNHKKKTGRKKFKQTRHPIYRGIRQRNGKKWVSEIREPNKKKSRIWLGTYATPEMAAIAHDIAVLAFKGTSAIFNFPNSISLLPVLKSTSAKDIREAAKTFTNTRDETKSCLVECKSQESVFKGDNIEIMNNDIDESKTMFFDEEVLFNMPCFLDNMAEGLLITPPSMKSALDWDNLDCEMDLTLWAD</sequence>
<gene>
    <name evidence="1" type="ORF">MILVUS5_LOCUS26155</name>
</gene>
<evidence type="ECO:0000313" key="2">
    <source>
        <dbReference type="Proteomes" id="UP001177021"/>
    </source>
</evidence>
<evidence type="ECO:0000313" key="1">
    <source>
        <dbReference type="EMBL" id="CAJ2660138.1"/>
    </source>
</evidence>